<name>A0A8H3YUW5_VENIN</name>
<dbReference type="AlphaFoldDB" id="A0A8H3YUW5"/>
<evidence type="ECO:0000259" key="1">
    <source>
        <dbReference type="Pfam" id="PF01636"/>
    </source>
</evidence>
<keyword evidence="6" id="KW-1185">Reference proteome</keyword>
<protein>
    <recommendedName>
        <fullName evidence="1">Aminoglycoside phosphotransferase domain-containing protein</fullName>
    </recommendedName>
</protein>
<feature type="domain" description="Aminoglycoside phosphotransferase" evidence="1">
    <location>
        <begin position="30"/>
        <end position="261"/>
    </location>
</feature>
<reference evidence="2 5" key="1">
    <citation type="submission" date="2018-12" db="EMBL/GenBank/DDBJ databases">
        <title>Venturia inaequalis Genome Resource.</title>
        <authorList>
            <person name="Lichtner F.J."/>
        </authorList>
    </citation>
    <scope>NUCLEOTIDE SEQUENCE [LARGE SCALE GENOMIC DNA]</scope>
    <source>
        <strain evidence="2 5">120213</strain>
        <strain evidence="4">Bline_iso_100314</strain>
        <strain evidence="3 6">DMI_063113</strain>
    </source>
</reference>
<dbReference type="PANTHER" id="PTHR47829">
    <property type="entry name" value="HYDROLASE, PUTATIVE (AFU_ORTHOLOGUE AFUA_1G12880)-RELATED"/>
    <property type="match status" value="1"/>
</dbReference>
<evidence type="ECO:0000313" key="5">
    <source>
        <dbReference type="Proteomes" id="UP000447873"/>
    </source>
</evidence>
<sequence length="370" mass="41231">MAGAVRQPIDIASLERYIQQNVPEIKVPVDVKQFGYGQSNPTYQLTDQTGTKYVMRKKPPGKLLSATAHQVEREYRIIHALENTDVPVPKAYCLCEDSSIVGTPFYIMSFLDGRIIEDPAIPDVSPEHRAAMWKDAVETLAKFHRVVPASVNMEKFGKPSGFYNRQLRTFNTIQTAQAQAVSKKTGEPVGKIPHFDDMVQFFGDPKTQPNDRSTFVHGDYKIDNIVFHKTEPRVIGILDWEMATIGHPLSDLSNLLSPYTMASIPGNTTRINPAFKPSATSHPGLPTKAQCIQWYKAVADYDPSPDLTWSDAFGSYRGAIIVQGIAARFAMGSASSAKAEEYAVQLKPLSEVSWQLVQRWMEQHKGSSKL</sequence>
<dbReference type="SUPFAM" id="SSF56112">
    <property type="entry name" value="Protein kinase-like (PK-like)"/>
    <property type="match status" value="1"/>
</dbReference>
<evidence type="ECO:0000313" key="2">
    <source>
        <dbReference type="EMBL" id="KAE9972848.1"/>
    </source>
</evidence>
<dbReference type="Pfam" id="PF01636">
    <property type="entry name" value="APH"/>
    <property type="match status" value="1"/>
</dbReference>
<dbReference type="CDD" id="cd05154">
    <property type="entry name" value="ACAD10_11_N-like"/>
    <property type="match status" value="1"/>
</dbReference>
<dbReference type="InterPro" id="IPR041726">
    <property type="entry name" value="ACAD10_11_N"/>
</dbReference>
<dbReference type="PANTHER" id="PTHR47829:SF1">
    <property type="entry name" value="HAD FAMILY PHOSPHATASE"/>
    <property type="match status" value="1"/>
</dbReference>
<dbReference type="Gene3D" id="3.30.200.20">
    <property type="entry name" value="Phosphorylase Kinase, domain 1"/>
    <property type="match status" value="1"/>
</dbReference>
<dbReference type="Proteomes" id="UP000447873">
    <property type="component" value="Unassembled WGS sequence"/>
</dbReference>
<dbReference type="InterPro" id="IPR002575">
    <property type="entry name" value="Aminoglycoside_PTrfase"/>
</dbReference>
<dbReference type="InterPro" id="IPR052898">
    <property type="entry name" value="ACAD10-like"/>
</dbReference>
<dbReference type="OrthoDB" id="191037at2759"/>
<gene>
    <name evidence="4" type="ORF">BLS_008318</name>
    <name evidence="3" type="ORF">EG327_005049</name>
    <name evidence="2" type="ORF">EG328_004725</name>
</gene>
<proteinExistence type="predicted"/>
<dbReference type="Proteomes" id="UP000490939">
    <property type="component" value="Unassembled WGS sequence"/>
</dbReference>
<evidence type="ECO:0000313" key="6">
    <source>
        <dbReference type="Proteomes" id="UP000490939"/>
    </source>
</evidence>
<dbReference type="EMBL" id="WNWS01000258">
    <property type="protein sequence ID" value="KAE9972848.1"/>
    <property type="molecule type" value="Genomic_DNA"/>
</dbReference>
<accession>A0A8H3YUW5</accession>
<dbReference type="EMBL" id="WNWR01000296">
    <property type="protein sequence ID" value="KAE9984380.1"/>
    <property type="molecule type" value="Genomic_DNA"/>
</dbReference>
<evidence type="ECO:0000313" key="4">
    <source>
        <dbReference type="EMBL" id="KAE9985379.1"/>
    </source>
</evidence>
<comment type="caution">
    <text evidence="2">The sequence shown here is derived from an EMBL/GenBank/DDBJ whole genome shotgun (WGS) entry which is preliminary data.</text>
</comment>
<dbReference type="Proteomes" id="UP000433883">
    <property type="component" value="Unassembled WGS sequence"/>
</dbReference>
<dbReference type="Gene3D" id="3.90.1200.10">
    <property type="match status" value="1"/>
</dbReference>
<dbReference type="InterPro" id="IPR011009">
    <property type="entry name" value="Kinase-like_dom_sf"/>
</dbReference>
<dbReference type="EMBL" id="WNWQ01000007">
    <property type="protein sequence ID" value="KAE9985379.1"/>
    <property type="molecule type" value="Genomic_DNA"/>
</dbReference>
<evidence type="ECO:0000313" key="3">
    <source>
        <dbReference type="EMBL" id="KAE9984380.1"/>
    </source>
</evidence>
<organism evidence="2 5">
    <name type="scientific">Venturia inaequalis</name>
    <name type="common">Apple scab fungus</name>
    <dbReference type="NCBI Taxonomy" id="5025"/>
    <lineage>
        <taxon>Eukaryota</taxon>
        <taxon>Fungi</taxon>
        <taxon>Dikarya</taxon>
        <taxon>Ascomycota</taxon>
        <taxon>Pezizomycotina</taxon>
        <taxon>Dothideomycetes</taxon>
        <taxon>Pleosporomycetidae</taxon>
        <taxon>Venturiales</taxon>
        <taxon>Venturiaceae</taxon>
        <taxon>Venturia</taxon>
    </lineage>
</organism>